<protein>
    <recommendedName>
        <fullName evidence="8 10">Ribonuclease P/MRP protein subunit POP5</fullName>
        <ecNumber evidence="4 10">3.1.26.5</ecNumber>
    </recommendedName>
</protein>
<dbReference type="GO" id="GO:0000172">
    <property type="term" value="C:ribonuclease MRP complex"/>
    <property type="evidence" value="ECO:0007669"/>
    <property type="project" value="TreeGrafter"/>
</dbReference>
<comment type="similarity">
    <text evidence="3 10">Belongs to the eukaryotic/archaeal RNase P protein component 2 family.</text>
</comment>
<dbReference type="Proteomes" id="UP000644660">
    <property type="component" value="Unassembled WGS sequence"/>
</dbReference>
<dbReference type="GO" id="GO:0001682">
    <property type="term" value="P:tRNA 5'-leader removal"/>
    <property type="evidence" value="ECO:0007669"/>
    <property type="project" value="InterPro"/>
</dbReference>
<organism evidence="11 12">
    <name type="scientific">Maudiozyma barnettii</name>
    <dbReference type="NCBI Taxonomy" id="61262"/>
    <lineage>
        <taxon>Eukaryota</taxon>
        <taxon>Fungi</taxon>
        <taxon>Dikarya</taxon>
        <taxon>Ascomycota</taxon>
        <taxon>Saccharomycotina</taxon>
        <taxon>Saccharomycetes</taxon>
        <taxon>Saccharomycetales</taxon>
        <taxon>Saccharomycetaceae</taxon>
        <taxon>Maudiozyma</taxon>
    </lineage>
</organism>
<dbReference type="GO" id="GO:0030681">
    <property type="term" value="C:multimeric ribonuclease P complex"/>
    <property type="evidence" value="ECO:0007669"/>
    <property type="project" value="TreeGrafter"/>
</dbReference>
<keyword evidence="6" id="KW-0378">Hydrolase</keyword>
<dbReference type="SUPFAM" id="SSF160350">
    <property type="entry name" value="Rnp2-like"/>
    <property type="match status" value="1"/>
</dbReference>
<dbReference type="EMBL" id="CAEFZW010000006">
    <property type="protein sequence ID" value="CAB4255324.1"/>
    <property type="molecule type" value="Genomic_DNA"/>
</dbReference>
<evidence type="ECO:0000256" key="4">
    <source>
        <dbReference type="ARBA" id="ARBA00012179"/>
    </source>
</evidence>
<dbReference type="EC" id="3.1.26.5" evidence="4 10"/>
<evidence type="ECO:0000313" key="11">
    <source>
        <dbReference type="EMBL" id="CAB4255324.1"/>
    </source>
</evidence>
<evidence type="ECO:0000256" key="6">
    <source>
        <dbReference type="ARBA" id="ARBA00022801"/>
    </source>
</evidence>
<evidence type="ECO:0000256" key="8">
    <source>
        <dbReference type="ARBA" id="ARBA00044198"/>
    </source>
</evidence>
<dbReference type="InterPro" id="IPR016819">
    <property type="entry name" value="RNase_P/MRP_POP5"/>
</dbReference>
<keyword evidence="5 10" id="KW-0819">tRNA processing</keyword>
<dbReference type="InterPro" id="IPR038085">
    <property type="entry name" value="Rnp2-like_sf"/>
</dbReference>
<dbReference type="PIRSF" id="PIRSF023803">
    <property type="entry name" value="Ribonuclease_P_prd"/>
    <property type="match status" value="1"/>
</dbReference>
<evidence type="ECO:0000256" key="5">
    <source>
        <dbReference type="ARBA" id="ARBA00022694"/>
    </source>
</evidence>
<evidence type="ECO:0000256" key="7">
    <source>
        <dbReference type="ARBA" id="ARBA00023242"/>
    </source>
</evidence>
<keyword evidence="12" id="KW-1185">Reference proteome</keyword>
<keyword evidence="7" id="KW-0539">Nucleus</keyword>
<dbReference type="RefSeq" id="XP_041407168.1">
    <property type="nucleotide sequence ID" value="XM_041551234.1"/>
</dbReference>
<dbReference type="PANTHER" id="PTHR15441">
    <property type="entry name" value="RIBONUCLEASE P PROTEIN SUBUNIT P14"/>
    <property type="match status" value="1"/>
</dbReference>
<dbReference type="AlphaFoldDB" id="A0A8H2ZH40"/>
<sequence length="173" mass="20039">MVRLKSRYVLFEVIYPPKELSSKGSLENPILLGHKSSPEVISGKLILQEIRRSLQLHLGDYGYGKVNSLLQLKYFSNNTSTGILRCHREDVDLLLVALFYINRLNNNDNDINFIINPVKISGTIKKIEQYAMVRSNRLLESLKKKNTNKDKFKVFLSNDFQNVREDHDNDNIE</sequence>
<dbReference type="OrthoDB" id="24745at2759"/>
<evidence type="ECO:0000256" key="10">
    <source>
        <dbReference type="PIRNR" id="PIRNR023803"/>
    </source>
</evidence>
<accession>A0A8H2ZH40</accession>
<dbReference type="GO" id="GO:0005730">
    <property type="term" value="C:nucleolus"/>
    <property type="evidence" value="ECO:0007669"/>
    <property type="project" value="TreeGrafter"/>
</dbReference>
<evidence type="ECO:0000256" key="9">
    <source>
        <dbReference type="ARBA" id="ARBA00055200"/>
    </source>
</evidence>
<reference evidence="11 12" key="1">
    <citation type="submission" date="2020-05" db="EMBL/GenBank/DDBJ databases">
        <authorList>
            <person name="Casaregola S."/>
            <person name="Devillers H."/>
            <person name="Grondin C."/>
        </authorList>
    </citation>
    <scope>NUCLEOTIDE SEQUENCE [LARGE SCALE GENOMIC DNA]</scope>
    <source>
        <strain evidence="11 12">CLIB 1767</strain>
    </source>
</reference>
<comment type="function">
    <text evidence="9">Component of ribonuclease P, a protein complex that generates mature tRNA molecules by cleaving their 5'-ends. Also a component of RNase MRP, which cleaves pre-rRNA sequences.</text>
</comment>
<evidence type="ECO:0000313" key="12">
    <source>
        <dbReference type="Proteomes" id="UP000644660"/>
    </source>
</evidence>
<dbReference type="GO" id="GO:0000460">
    <property type="term" value="P:maturation of 5.8S rRNA"/>
    <property type="evidence" value="ECO:0007669"/>
    <property type="project" value="UniProtKB-ARBA"/>
</dbReference>
<gene>
    <name evidence="11" type="ORF">KABA2_06S02860</name>
</gene>
<proteinExistence type="inferred from homology"/>
<dbReference type="PANTHER" id="PTHR15441:SF2">
    <property type="entry name" value="RIBONUCLEASE P_MRP PROTEIN SUBUNIT POP5"/>
    <property type="match status" value="1"/>
</dbReference>
<dbReference type="GO" id="GO:0033204">
    <property type="term" value="F:ribonuclease P RNA binding"/>
    <property type="evidence" value="ECO:0007669"/>
    <property type="project" value="InterPro"/>
</dbReference>
<comment type="caution">
    <text evidence="11">The sequence shown here is derived from an EMBL/GenBank/DDBJ whole genome shotgun (WGS) entry which is preliminary data.</text>
</comment>
<evidence type="ECO:0000256" key="3">
    <source>
        <dbReference type="ARBA" id="ARBA00010800"/>
    </source>
</evidence>
<evidence type="ECO:0000256" key="1">
    <source>
        <dbReference type="ARBA" id="ARBA00000928"/>
    </source>
</evidence>
<evidence type="ECO:0000256" key="2">
    <source>
        <dbReference type="ARBA" id="ARBA00004123"/>
    </source>
</evidence>
<dbReference type="FunFam" id="3.30.70.3250:FF:000004">
    <property type="entry name" value="Ribonuclease P/MRP protein subunit POP5"/>
    <property type="match status" value="1"/>
</dbReference>
<dbReference type="Pfam" id="PF01900">
    <property type="entry name" value="RNase_P_Rpp14"/>
    <property type="match status" value="1"/>
</dbReference>
<comment type="subcellular location">
    <subcellularLocation>
        <location evidence="2">Nucleus</location>
    </subcellularLocation>
</comment>
<dbReference type="GO" id="GO:0004526">
    <property type="term" value="F:ribonuclease P activity"/>
    <property type="evidence" value="ECO:0007669"/>
    <property type="project" value="UniProtKB-EC"/>
</dbReference>
<dbReference type="GeneID" id="64858366"/>
<name>A0A8H2ZH40_9SACH</name>
<comment type="catalytic activity">
    <reaction evidence="1 10">
        <text>Endonucleolytic cleavage of RNA, removing 5'-extranucleotides from tRNA precursor.</text>
        <dbReference type="EC" id="3.1.26.5"/>
    </reaction>
</comment>
<dbReference type="Gene3D" id="3.30.70.3250">
    <property type="entry name" value="Ribonuclease P, Pop5 subunit"/>
    <property type="match status" value="1"/>
</dbReference>
<dbReference type="InterPro" id="IPR002759">
    <property type="entry name" value="Pop5/Rpp14/Rnp2-like"/>
</dbReference>